<proteinExistence type="predicted"/>
<accession>A0ABU6QEI3</accession>
<organism evidence="1 2">
    <name type="scientific">Stylosanthes scabra</name>
    <dbReference type="NCBI Taxonomy" id="79078"/>
    <lineage>
        <taxon>Eukaryota</taxon>
        <taxon>Viridiplantae</taxon>
        <taxon>Streptophyta</taxon>
        <taxon>Embryophyta</taxon>
        <taxon>Tracheophyta</taxon>
        <taxon>Spermatophyta</taxon>
        <taxon>Magnoliopsida</taxon>
        <taxon>eudicotyledons</taxon>
        <taxon>Gunneridae</taxon>
        <taxon>Pentapetalae</taxon>
        <taxon>rosids</taxon>
        <taxon>fabids</taxon>
        <taxon>Fabales</taxon>
        <taxon>Fabaceae</taxon>
        <taxon>Papilionoideae</taxon>
        <taxon>50 kb inversion clade</taxon>
        <taxon>dalbergioids sensu lato</taxon>
        <taxon>Dalbergieae</taxon>
        <taxon>Pterocarpus clade</taxon>
        <taxon>Stylosanthes</taxon>
    </lineage>
</organism>
<evidence type="ECO:0000313" key="1">
    <source>
        <dbReference type="EMBL" id="MED6110238.1"/>
    </source>
</evidence>
<comment type="caution">
    <text evidence="1">The sequence shown here is derived from an EMBL/GenBank/DDBJ whole genome shotgun (WGS) entry which is preliminary data.</text>
</comment>
<gene>
    <name evidence="1" type="ORF">PIB30_041111</name>
</gene>
<evidence type="ECO:0000313" key="2">
    <source>
        <dbReference type="Proteomes" id="UP001341840"/>
    </source>
</evidence>
<reference evidence="1 2" key="1">
    <citation type="journal article" date="2023" name="Plants (Basel)">
        <title>Bridging the Gap: Combining Genomics and Transcriptomics Approaches to Understand Stylosanthes scabra, an Orphan Legume from the Brazilian Caatinga.</title>
        <authorList>
            <person name="Ferreira-Neto J.R.C."/>
            <person name="da Silva M.D."/>
            <person name="Binneck E."/>
            <person name="de Melo N.F."/>
            <person name="da Silva R.H."/>
            <person name="de Melo A.L.T.M."/>
            <person name="Pandolfi V."/>
            <person name="Bustamante F.O."/>
            <person name="Brasileiro-Vidal A.C."/>
            <person name="Benko-Iseppon A.M."/>
        </authorList>
    </citation>
    <scope>NUCLEOTIDE SEQUENCE [LARGE SCALE GENOMIC DNA]</scope>
    <source>
        <tissue evidence="1">Leaves</tissue>
    </source>
</reference>
<dbReference type="Proteomes" id="UP001341840">
    <property type="component" value="Unassembled WGS sequence"/>
</dbReference>
<protein>
    <submittedName>
        <fullName evidence="1">Uncharacterized protein</fullName>
    </submittedName>
</protein>
<name>A0ABU6QEI3_9FABA</name>
<keyword evidence="2" id="KW-1185">Reference proteome</keyword>
<dbReference type="EMBL" id="JASCZI010000226">
    <property type="protein sequence ID" value="MED6110238.1"/>
    <property type="molecule type" value="Genomic_DNA"/>
</dbReference>
<sequence length="67" mass="6953">MFSPCVEPASIESATSRKVVSRKISVEMLGVDNVTCLLEFDGASKGNPGKANAGAILCAIDGIVVWV</sequence>